<reference evidence="3" key="1">
    <citation type="submission" date="2020-11" db="EMBL/GenBank/DDBJ databases">
        <authorList>
            <person name="Tran Van P."/>
        </authorList>
    </citation>
    <scope>NUCLEOTIDE SEQUENCE</scope>
</reference>
<proteinExistence type="predicted"/>
<feature type="region of interest" description="Disordered" evidence="1">
    <location>
        <begin position="174"/>
        <end position="196"/>
    </location>
</feature>
<name>A0A7R9F3I6_9NEOP</name>
<feature type="compositionally biased region" description="Basic and acidic residues" evidence="1">
    <location>
        <begin position="179"/>
        <end position="196"/>
    </location>
</feature>
<evidence type="ECO:0000256" key="1">
    <source>
        <dbReference type="SAM" id="MobiDB-lite"/>
    </source>
</evidence>
<sequence>MPLLNFSASTFCEMLLSSLATVMSLPRISIISATPGPSCDKERGKCITTARSRKGTLTPLKFNVKEVTLSPLSTCRNSFICLLKGYNILNFITPRTALQESQSQPTQPQTTPGQHTEIQYLQNSPTFLLTQQQTHTNRIPHERPLRLLHRKFYIPVIMQLLRCLIHRPHHRNTQTMNGHHFDPNHDDPDKPVTLHA</sequence>
<keyword evidence="2" id="KW-0732">Signal</keyword>
<gene>
    <name evidence="3" type="ORF">TBIB3V08_LOCUS7739</name>
</gene>
<organism evidence="3">
    <name type="scientific">Timema bartmani</name>
    <dbReference type="NCBI Taxonomy" id="61472"/>
    <lineage>
        <taxon>Eukaryota</taxon>
        <taxon>Metazoa</taxon>
        <taxon>Ecdysozoa</taxon>
        <taxon>Arthropoda</taxon>
        <taxon>Hexapoda</taxon>
        <taxon>Insecta</taxon>
        <taxon>Pterygota</taxon>
        <taxon>Neoptera</taxon>
        <taxon>Polyneoptera</taxon>
        <taxon>Phasmatodea</taxon>
        <taxon>Timematodea</taxon>
        <taxon>Timematoidea</taxon>
        <taxon>Timematidae</taxon>
        <taxon>Timema</taxon>
    </lineage>
</organism>
<feature type="signal peptide" evidence="2">
    <location>
        <begin position="1"/>
        <end position="24"/>
    </location>
</feature>
<evidence type="ECO:0000256" key="2">
    <source>
        <dbReference type="SAM" id="SignalP"/>
    </source>
</evidence>
<feature type="chain" id="PRO_5031126507" evidence="2">
    <location>
        <begin position="25"/>
        <end position="196"/>
    </location>
</feature>
<accession>A0A7R9F3I6</accession>
<dbReference type="AlphaFoldDB" id="A0A7R9F3I6"/>
<dbReference type="EMBL" id="OD567242">
    <property type="protein sequence ID" value="CAD7445387.1"/>
    <property type="molecule type" value="Genomic_DNA"/>
</dbReference>
<protein>
    <submittedName>
        <fullName evidence="3">Uncharacterized protein</fullName>
    </submittedName>
</protein>
<evidence type="ECO:0000313" key="3">
    <source>
        <dbReference type="EMBL" id="CAD7445387.1"/>
    </source>
</evidence>